<comment type="caution">
    <text evidence="2">The sequence shown here is derived from an EMBL/GenBank/DDBJ whole genome shotgun (WGS) entry which is preliminary data.</text>
</comment>
<feature type="region of interest" description="Disordered" evidence="1">
    <location>
        <begin position="18"/>
        <end position="45"/>
    </location>
</feature>
<feature type="compositionally biased region" description="Low complexity" evidence="1">
    <location>
        <begin position="23"/>
        <end position="32"/>
    </location>
</feature>
<dbReference type="Proteomes" id="UP001152592">
    <property type="component" value="Unassembled WGS sequence"/>
</dbReference>
<dbReference type="AlphaFoldDB" id="A0A9W4NL95"/>
<evidence type="ECO:0000313" key="2">
    <source>
        <dbReference type="EMBL" id="CAG8380012.1"/>
    </source>
</evidence>
<evidence type="ECO:0000256" key="1">
    <source>
        <dbReference type="SAM" id="MobiDB-lite"/>
    </source>
</evidence>
<protein>
    <submittedName>
        <fullName evidence="2">Uncharacterized protein</fullName>
    </submittedName>
</protein>
<accession>A0A9W4NL95</accession>
<reference evidence="2" key="1">
    <citation type="submission" date="2021-07" db="EMBL/GenBank/DDBJ databases">
        <authorList>
            <person name="Branca A.L. A."/>
        </authorList>
    </citation>
    <scope>NUCLEOTIDE SEQUENCE</scope>
</reference>
<feature type="region of interest" description="Disordered" evidence="1">
    <location>
        <begin position="147"/>
        <end position="187"/>
    </location>
</feature>
<name>A0A9W4NL95_9EURO</name>
<evidence type="ECO:0000313" key="3">
    <source>
        <dbReference type="Proteomes" id="UP001152592"/>
    </source>
</evidence>
<proteinExistence type="predicted"/>
<dbReference type="EMBL" id="CAJVPD010000235">
    <property type="protein sequence ID" value="CAG8380012.1"/>
    <property type="molecule type" value="Genomic_DNA"/>
</dbReference>
<dbReference type="OrthoDB" id="5409271at2759"/>
<gene>
    <name evidence="2" type="ORF">PSALAMII_LOCUS5601</name>
</gene>
<sequence length="187" mass="20003">MKPPSDALRHSLQKLAEARANRSTTTTPTSTSVPPPPYTLSVSRPTGTHTMTVDRLDDYYYAEEPSPITIQIDNSINVTGNGNHVMLPSGSNTPTTSEGRNSAPSLAGVIIGALSRANALRDEAGAARPINIMVNSGVRIHGENNVITRSAPKPAESTDTVGDNTLKRRASSEPMETAPETQRRRMT</sequence>
<organism evidence="2 3">
    <name type="scientific">Penicillium salamii</name>
    <dbReference type="NCBI Taxonomy" id="1612424"/>
    <lineage>
        <taxon>Eukaryota</taxon>
        <taxon>Fungi</taxon>
        <taxon>Dikarya</taxon>
        <taxon>Ascomycota</taxon>
        <taxon>Pezizomycotina</taxon>
        <taxon>Eurotiomycetes</taxon>
        <taxon>Eurotiomycetidae</taxon>
        <taxon>Eurotiales</taxon>
        <taxon>Aspergillaceae</taxon>
        <taxon>Penicillium</taxon>
    </lineage>
</organism>